<feature type="transmembrane region" description="Helical" evidence="5">
    <location>
        <begin position="100"/>
        <end position="127"/>
    </location>
</feature>
<dbReference type="Pfam" id="PF02674">
    <property type="entry name" value="Colicin_V"/>
    <property type="match status" value="1"/>
</dbReference>
<dbReference type="OrthoDB" id="5329139at2"/>
<proteinExistence type="predicted"/>
<keyword evidence="7" id="KW-1185">Reference proteome</keyword>
<organism evidence="6 7">
    <name type="scientific">Helicobacter hepaticus (strain ATCC 51449 / 3B1)</name>
    <dbReference type="NCBI Taxonomy" id="235279"/>
    <lineage>
        <taxon>Bacteria</taxon>
        <taxon>Pseudomonadati</taxon>
        <taxon>Campylobacterota</taxon>
        <taxon>Epsilonproteobacteria</taxon>
        <taxon>Campylobacterales</taxon>
        <taxon>Helicobacteraceae</taxon>
        <taxon>Helicobacter</taxon>
    </lineage>
</organism>
<evidence type="ECO:0000313" key="7">
    <source>
        <dbReference type="Proteomes" id="UP000002495"/>
    </source>
</evidence>
<dbReference type="InterPro" id="IPR003825">
    <property type="entry name" value="Colicin-V_CvpA"/>
</dbReference>
<keyword evidence="3 5" id="KW-1133">Transmembrane helix</keyword>
<comment type="subcellular location">
    <subcellularLocation>
        <location evidence="1">Membrane</location>
        <topology evidence="1">Multi-pass membrane protein</topology>
    </subcellularLocation>
</comment>
<dbReference type="PANTHER" id="PTHR37306">
    <property type="entry name" value="COLICIN V PRODUCTION PROTEIN"/>
    <property type="match status" value="1"/>
</dbReference>
<dbReference type="KEGG" id="hhe:HH_1667"/>
<feature type="transmembrane region" description="Helical" evidence="5">
    <location>
        <begin position="69"/>
        <end position="88"/>
    </location>
</feature>
<dbReference type="RefSeq" id="WP_011116506.1">
    <property type="nucleotide sequence ID" value="NC_004917.1"/>
</dbReference>
<dbReference type="PANTHER" id="PTHR37306:SF1">
    <property type="entry name" value="COLICIN V PRODUCTION PROTEIN"/>
    <property type="match status" value="1"/>
</dbReference>
<sequence>MDNLNYIDIGILVLLILLSLKGIWQGIIRGLASFLGILLGIFFASRFYNDAGEWFASNIYDFNSPDLNALVGFLIIITFIWASFLLLGEILYRAIKFTPLAVLDGAFGLMFGFCKAFLLISIIVFGISQIGWLKNFSQNIEQSSSLFPMMKNLAVHIMNLEQIQEVKENLNNFNTQQLEEKLDNTTKQLQNKLPTSPKQDSHNWRQR</sequence>
<feature type="transmembrane region" description="Helical" evidence="5">
    <location>
        <begin position="6"/>
        <end position="24"/>
    </location>
</feature>
<dbReference type="EMBL" id="AE017125">
    <property type="protein sequence ID" value="AAP78264.1"/>
    <property type="molecule type" value="Genomic_DNA"/>
</dbReference>
<feature type="transmembrane region" description="Helical" evidence="5">
    <location>
        <begin position="31"/>
        <end position="49"/>
    </location>
</feature>
<accession>Q7VFK9</accession>
<dbReference type="GO" id="GO:0009403">
    <property type="term" value="P:toxin biosynthetic process"/>
    <property type="evidence" value="ECO:0007669"/>
    <property type="project" value="InterPro"/>
</dbReference>
<keyword evidence="4 5" id="KW-0472">Membrane</keyword>
<gene>
    <name evidence="6" type="ordered locus">HH_1667</name>
</gene>
<dbReference type="HOGENOM" id="CLU_092720_1_1_7"/>
<keyword evidence="2 5" id="KW-0812">Transmembrane</keyword>
<dbReference type="AlphaFoldDB" id="Q7VFK9"/>
<protein>
    <recommendedName>
        <fullName evidence="8">Colicin V production protein</fullName>
    </recommendedName>
</protein>
<evidence type="ECO:0000256" key="2">
    <source>
        <dbReference type="ARBA" id="ARBA00022692"/>
    </source>
</evidence>
<evidence type="ECO:0000256" key="3">
    <source>
        <dbReference type="ARBA" id="ARBA00022989"/>
    </source>
</evidence>
<evidence type="ECO:0000256" key="4">
    <source>
        <dbReference type="ARBA" id="ARBA00023136"/>
    </source>
</evidence>
<dbReference type="STRING" id="235279.HH_1667"/>
<reference evidence="6 7" key="1">
    <citation type="journal article" date="2003" name="Proc. Natl. Acad. Sci. U.S.A.">
        <title>The complete genome sequence of the carcinogenic bacterium Helicobacter hepaticus.</title>
        <authorList>
            <person name="Suerbaum S."/>
            <person name="Josenhans C."/>
            <person name="Sterzenbach T."/>
            <person name="Drescher B."/>
            <person name="Brandt P."/>
            <person name="Bell M."/>
            <person name="Droege M."/>
            <person name="Fartmann B."/>
            <person name="Fischer H.-P."/>
            <person name="Ge Z."/>
            <person name="Hoerster A."/>
            <person name="Holland R."/>
            <person name="Klein K."/>
            <person name="Koenig J."/>
            <person name="Macko L."/>
            <person name="Mendz G.L."/>
            <person name="Nyakatura G."/>
            <person name="Schauer D.B."/>
            <person name="Shen Z."/>
            <person name="Weber J."/>
            <person name="Frosch M."/>
            <person name="Fox J.G."/>
        </authorList>
    </citation>
    <scope>NUCLEOTIDE SEQUENCE [LARGE SCALE GENOMIC DNA]</scope>
    <source>
        <strain evidence="7">ATCC 51449 / 3B1</strain>
    </source>
</reference>
<dbReference type="Proteomes" id="UP000002495">
    <property type="component" value="Chromosome"/>
</dbReference>
<evidence type="ECO:0000256" key="5">
    <source>
        <dbReference type="SAM" id="Phobius"/>
    </source>
</evidence>
<evidence type="ECO:0000256" key="1">
    <source>
        <dbReference type="ARBA" id="ARBA00004141"/>
    </source>
</evidence>
<name>Q7VFK9_HELHP</name>
<dbReference type="GO" id="GO:0016020">
    <property type="term" value="C:membrane"/>
    <property type="evidence" value="ECO:0007669"/>
    <property type="project" value="UniProtKB-SubCell"/>
</dbReference>
<evidence type="ECO:0008006" key="8">
    <source>
        <dbReference type="Google" id="ProtNLM"/>
    </source>
</evidence>
<evidence type="ECO:0000313" key="6">
    <source>
        <dbReference type="EMBL" id="AAP78264.1"/>
    </source>
</evidence>
<dbReference type="eggNOG" id="COG1286">
    <property type="taxonomic scope" value="Bacteria"/>
</dbReference>